<feature type="transmembrane region" description="Helical" evidence="11">
    <location>
        <begin position="168"/>
        <end position="185"/>
    </location>
</feature>
<evidence type="ECO:0000256" key="6">
    <source>
        <dbReference type="ARBA" id="ARBA00022741"/>
    </source>
</evidence>
<comment type="caution">
    <text evidence="12">The sequence shown here is derived from an EMBL/GenBank/DDBJ whole genome shotgun (WGS) entry which is preliminary data.</text>
</comment>
<keyword evidence="7" id="KW-0067">ATP-binding</keyword>
<reference evidence="12 13" key="1">
    <citation type="submission" date="2017-11" db="EMBL/GenBank/DDBJ databases">
        <title>De-novo sequencing of pomegranate (Punica granatum L.) genome.</title>
        <authorList>
            <person name="Akparov Z."/>
            <person name="Amiraslanov A."/>
            <person name="Hajiyeva S."/>
            <person name="Abbasov M."/>
            <person name="Kaur K."/>
            <person name="Hamwieh A."/>
            <person name="Solovyev V."/>
            <person name="Salamov A."/>
            <person name="Braich B."/>
            <person name="Kosarev P."/>
            <person name="Mahmoud A."/>
            <person name="Hajiyev E."/>
            <person name="Babayeva S."/>
            <person name="Izzatullayeva V."/>
            <person name="Mammadov A."/>
            <person name="Mammadov A."/>
            <person name="Sharifova S."/>
            <person name="Ojaghi J."/>
            <person name="Eynullazada K."/>
            <person name="Bayramov B."/>
            <person name="Abdulazimova A."/>
            <person name="Shahmuradov I."/>
        </authorList>
    </citation>
    <scope>NUCLEOTIDE SEQUENCE [LARGE SCALE GENOMIC DNA]</scope>
    <source>
        <strain evidence="13">cv. AG2017</strain>
        <tissue evidence="12">Leaf</tissue>
    </source>
</reference>
<sequence>MAGALETLCGQAYGAEQFHVLGTQTQTAIFCLNFCCLPLCLLWLNVEKLLIVTGQDPSISHAAGKFVKLLIPSFFASATLQPLIRFFQMQSLVGPLLVSSIGTLLFHIPICWILVFKSGLGNLGAALAMNISYWVNVVFLMLYIKFLSVCKTTWVPISTKVFSGVGHFLRLAVPSALMVCLGWWSFELMVLLSGLLPNPKLETSVLSVCLSIIGTLFTIPSGLGAAGSTRVSNELGARNPRAAQLAVYATMIISIAEASIVSTSLFVGRHVLGHIFSNDKEVRDYVTRMVPLVCLSVILDSFQGALSGIARGCGWQNIGAFVNFGAYYFCGIPIALILSFKVKMKGMGLWIGIQSGAFVQTLLLTIITICINWERQARKARERIFEGSSSADSDEDHYNTARGVQKVLSNYKDLQDNEINKLTVAHARKIQHFRSQPFHVAEVFMGAPGKYMELKESIKSFQGVQQGVLDGKYDDLSEQSFYTVGGIKAVIAKAEKIARESAP</sequence>
<evidence type="ECO:0000256" key="2">
    <source>
        <dbReference type="ARBA" id="ARBA00008936"/>
    </source>
</evidence>
<dbReference type="SUPFAM" id="SSF47917">
    <property type="entry name" value="C-terminal domain of alpha and beta subunits of F1 ATP synthase"/>
    <property type="match status" value="1"/>
</dbReference>
<feature type="transmembrane region" description="Helical" evidence="11">
    <location>
        <begin position="205"/>
        <end position="225"/>
    </location>
</feature>
<feature type="transmembrane region" description="Helical" evidence="11">
    <location>
        <begin position="127"/>
        <end position="147"/>
    </location>
</feature>
<protein>
    <recommendedName>
        <fullName evidence="11">Protein DETOXIFICATION</fullName>
    </recommendedName>
    <alternativeName>
        <fullName evidence="11">Multidrug and toxic compound extrusion protein</fullName>
    </alternativeName>
</protein>
<dbReference type="EMBL" id="PGOL01001231">
    <property type="protein sequence ID" value="PKI59789.1"/>
    <property type="molecule type" value="Genomic_DNA"/>
</dbReference>
<keyword evidence="4" id="KW-0813">Transport</keyword>
<dbReference type="GO" id="GO:0016020">
    <property type="term" value="C:membrane"/>
    <property type="evidence" value="ECO:0007669"/>
    <property type="project" value="UniProtKB-SubCell"/>
</dbReference>
<comment type="similarity">
    <text evidence="3 11">Belongs to the multi antimicrobial extrusion (MATE) (TC 2.A.66.1) family.</text>
</comment>
<evidence type="ECO:0000256" key="1">
    <source>
        <dbReference type="ARBA" id="ARBA00004141"/>
    </source>
</evidence>
<accession>A0A2I0JU02</accession>
<dbReference type="GO" id="GO:0015297">
    <property type="term" value="F:antiporter activity"/>
    <property type="evidence" value="ECO:0007669"/>
    <property type="project" value="InterPro"/>
</dbReference>
<evidence type="ECO:0000256" key="9">
    <source>
        <dbReference type="ARBA" id="ARBA00023065"/>
    </source>
</evidence>
<keyword evidence="9" id="KW-0406">Ion transport</keyword>
<evidence type="ECO:0000313" key="12">
    <source>
        <dbReference type="EMBL" id="PKI59789.1"/>
    </source>
</evidence>
<evidence type="ECO:0000313" key="13">
    <source>
        <dbReference type="Proteomes" id="UP000233551"/>
    </source>
</evidence>
<dbReference type="Gene3D" id="1.10.1140.10">
    <property type="entry name" value="Bovine Mitochondrial F1-atpase, Atp Synthase Beta Chain, Chain D, domain 3"/>
    <property type="match status" value="1"/>
</dbReference>
<name>A0A2I0JU02_PUNGR</name>
<evidence type="ECO:0000256" key="5">
    <source>
        <dbReference type="ARBA" id="ARBA00022692"/>
    </source>
</evidence>
<dbReference type="PANTHER" id="PTHR11206">
    <property type="entry name" value="MULTIDRUG RESISTANCE PROTEIN"/>
    <property type="match status" value="1"/>
</dbReference>
<feature type="transmembrane region" description="Helical" evidence="11">
    <location>
        <begin position="96"/>
        <end position="115"/>
    </location>
</feature>
<evidence type="ECO:0000256" key="4">
    <source>
        <dbReference type="ARBA" id="ARBA00022448"/>
    </source>
</evidence>
<dbReference type="GO" id="GO:1990961">
    <property type="term" value="P:xenobiotic detoxification by transmembrane export across the plasma membrane"/>
    <property type="evidence" value="ECO:0007669"/>
    <property type="project" value="InterPro"/>
</dbReference>
<feature type="transmembrane region" description="Helical" evidence="11">
    <location>
        <begin position="245"/>
        <end position="268"/>
    </location>
</feature>
<keyword evidence="5 11" id="KW-0812">Transmembrane</keyword>
<dbReference type="GO" id="GO:0042910">
    <property type="term" value="F:xenobiotic transmembrane transporter activity"/>
    <property type="evidence" value="ECO:0007669"/>
    <property type="project" value="InterPro"/>
</dbReference>
<evidence type="ECO:0000256" key="11">
    <source>
        <dbReference type="RuleBase" id="RU004914"/>
    </source>
</evidence>
<evidence type="ECO:0000256" key="7">
    <source>
        <dbReference type="ARBA" id="ARBA00022840"/>
    </source>
</evidence>
<keyword evidence="6" id="KW-0547">Nucleotide-binding</keyword>
<comment type="subcellular location">
    <subcellularLocation>
        <location evidence="1">Membrane</location>
        <topology evidence="1">Multi-pass membrane protein</topology>
    </subcellularLocation>
</comment>
<dbReference type="AlphaFoldDB" id="A0A2I0JU02"/>
<evidence type="ECO:0000256" key="8">
    <source>
        <dbReference type="ARBA" id="ARBA00022989"/>
    </source>
</evidence>
<dbReference type="GO" id="GO:0006811">
    <property type="term" value="P:monoatomic ion transport"/>
    <property type="evidence" value="ECO:0007669"/>
    <property type="project" value="UniProtKB-KW"/>
</dbReference>
<keyword evidence="13" id="KW-1185">Reference proteome</keyword>
<feature type="transmembrane region" description="Helical" evidence="11">
    <location>
        <begin position="288"/>
        <end position="306"/>
    </location>
</feature>
<dbReference type="Proteomes" id="UP000233551">
    <property type="component" value="Unassembled WGS sequence"/>
</dbReference>
<feature type="transmembrane region" description="Helical" evidence="11">
    <location>
        <begin position="318"/>
        <end position="338"/>
    </location>
</feature>
<evidence type="ECO:0000256" key="10">
    <source>
        <dbReference type="ARBA" id="ARBA00023136"/>
    </source>
</evidence>
<dbReference type="NCBIfam" id="TIGR00797">
    <property type="entry name" value="matE"/>
    <property type="match status" value="1"/>
</dbReference>
<feature type="transmembrane region" description="Helical" evidence="11">
    <location>
        <begin position="350"/>
        <end position="373"/>
    </location>
</feature>
<dbReference type="Pfam" id="PF01554">
    <property type="entry name" value="MatE"/>
    <property type="match status" value="2"/>
</dbReference>
<comment type="caution">
    <text evidence="11">Lacks conserved residue(s) required for the propagation of feature annotation.</text>
</comment>
<dbReference type="CDD" id="cd13132">
    <property type="entry name" value="MATE_eukaryotic"/>
    <property type="match status" value="1"/>
</dbReference>
<dbReference type="InterPro" id="IPR002528">
    <property type="entry name" value="MATE_fam"/>
</dbReference>
<gene>
    <name evidence="12" type="ORF">CRG98_019795</name>
</gene>
<comment type="similarity">
    <text evidence="2">Belongs to the ATPase alpha/beta chains family.</text>
</comment>
<dbReference type="STRING" id="22663.A0A2I0JU02"/>
<feature type="transmembrane region" description="Helical" evidence="11">
    <location>
        <begin position="27"/>
        <end position="46"/>
    </location>
</feature>
<evidence type="ECO:0000256" key="3">
    <source>
        <dbReference type="ARBA" id="ARBA00010199"/>
    </source>
</evidence>
<keyword evidence="8 11" id="KW-1133">Transmembrane helix</keyword>
<organism evidence="12 13">
    <name type="scientific">Punica granatum</name>
    <name type="common">Pomegranate</name>
    <dbReference type="NCBI Taxonomy" id="22663"/>
    <lineage>
        <taxon>Eukaryota</taxon>
        <taxon>Viridiplantae</taxon>
        <taxon>Streptophyta</taxon>
        <taxon>Embryophyta</taxon>
        <taxon>Tracheophyta</taxon>
        <taxon>Spermatophyta</taxon>
        <taxon>Magnoliopsida</taxon>
        <taxon>eudicotyledons</taxon>
        <taxon>Gunneridae</taxon>
        <taxon>Pentapetalae</taxon>
        <taxon>rosids</taxon>
        <taxon>malvids</taxon>
        <taxon>Myrtales</taxon>
        <taxon>Lythraceae</taxon>
        <taxon>Punica</taxon>
    </lineage>
</organism>
<proteinExistence type="inferred from homology"/>
<keyword evidence="10 11" id="KW-0472">Membrane</keyword>
<dbReference type="InterPro" id="IPR045069">
    <property type="entry name" value="MATE_euk"/>
</dbReference>
<dbReference type="InterPro" id="IPR024034">
    <property type="entry name" value="ATPase_F1/V1_b/a_C"/>
</dbReference>